<evidence type="ECO:0000313" key="1">
    <source>
        <dbReference type="EMBL" id="KAB7783659.1"/>
    </source>
</evidence>
<protein>
    <submittedName>
        <fullName evidence="1">Uncharacterized protein</fullName>
    </submittedName>
</protein>
<gene>
    <name evidence="1" type="ORF">F8B43_3582</name>
</gene>
<reference evidence="1 2" key="1">
    <citation type="submission" date="2019-10" db="EMBL/GenBank/DDBJ databases">
        <title>Draft Genome Sequence of the Caffeine Degrading Methylotroph Methylorubrum populi PINKEL.</title>
        <authorList>
            <person name="Dawson S.C."/>
            <person name="Zhang X."/>
            <person name="Wright M.E."/>
            <person name="Sharma G."/>
            <person name="Langner J.T."/>
            <person name="Ditty J.L."/>
            <person name="Subuyuj G.A."/>
        </authorList>
    </citation>
    <scope>NUCLEOTIDE SEQUENCE [LARGE SCALE GENOMIC DNA]</scope>
    <source>
        <strain evidence="1 2">Pinkel</strain>
    </source>
</reference>
<name>A0A833N2E9_9HYPH</name>
<dbReference type="Proteomes" id="UP000469949">
    <property type="component" value="Unassembled WGS sequence"/>
</dbReference>
<organism evidence="1 2">
    <name type="scientific">Methylorubrum populi</name>
    <dbReference type="NCBI Taxonomy" id="223967"/>
    <lineage>
        <taxon>Bacteria</taxon>
        <taxon>Pseudomonadati</taxon>
        <taxon>Pseudomonadota</taxon>
        <taxon>Alphaproteobacteria</taxon>
        <taxon>Hyphomicrobiales</taxon>
        <taxon>Methylobacteriaceae</taxon>
        <taxon>Methylorubrum</taxon>
    </lineage>
</organism>
<evidence type="ECO:0000313" key="2">
    <source>
        <dbReference type="Proteomes" id="UP000469949"/>
    </source>
</evidence>
<proteinExistence type="predicted"/>
<comment type="caution">
    <text evidence="1">The sequence shown here is derived from an EMBL/GenBank/DDBJ whole genome shotgun (WGS) entry which is preliminary data.</text>
</comment>
<dbReference type="EMBL" id="WEKV01000014">
    <property type="protein sequence ID" value="KAB7783659.1"/>
    <property type="molecule type" value="Genomic_DNA"/>
</dbReference>
<accession>A0A833N2E9</accession>
<sequence>MHLYLAHMTSGTTNEDFYKIGVSENAETRFAYGKTSVLESKLELRKKVELLAKKQSYISDFPYTVELLKYVKFKYPGEAFIYERKLLDCVSIVRYRPQIYFSGVSECFKCVEAATFDVIEEIKKQMDNAAADAKKIEPDILKYDLAAKRVRTADPIQRHIEILSEIEKIWPR</sequence>
<dbReference type="AlphaFoldDB" id="A0A833N2E9"/>